<sequence length="207" mass="23934">LDFRDPSLCPFYLSGLCPYDLFKNTRMELGTCPKIHDERTKKAYEKECEKDGPFPDLENALERELGSRVADCDRKIRVALSRLDKVAEDPASKEVSREIDDLTTEITDMTGEVERWAEGGRVDEALRALQKTEDLRNQRTQKEEQLRRMGVEGTGQVSQKLRVCEVCSAYLSILDTDARLADHFIGKLHMGYKEIRDRYEELRKRSK</sequence>
<feature type="non-terminal residue" evidence="3">
    <location>
        <position position="207"/>
    </location>
</feature>
<keyword evidence="2" id="KW-0175">Coiled coil</keyword>
<reference evidence="4" key="1">
    <citation type="journal article" date="2018" name="Nat. Microbiol.">
        <title>Leveraging single-cell genomics to expand the fungal tree of life.</title>
        <authorList>
            <person name="Ahrendt S.R."/>
            <person name="Quandt C.A."/>
            <person name="Ciobanu D."/>
            <person name="Clum A."/>
            <person name="Salamov A."/>
            <person name="Andreopoulos B."/>
            <person name="Cheng J.F."/>
            <person name="Woyke T."/>
            <person name="Pelin A."/>
            <person name="Henrissat B."/>
            <person name="Reynolds N.K."/>
            <person name="Benny G.L."/>
            <person name="Smith M.E."/>
            <person name="James T.Y."/>
            <person name="Grigoriev I.V."/>
        </authorList>
    </citation>
    <scope>NUCLEOTIDE SEQUENCE [LARGE SCALE GENOMIC DNA]</scope>
</reference>
<feature type="non-terminal residue" evidence="3">
    <location>
        <position position="1"/>
    </location>
</feature>
<dbReference type="GO" id="GO:0003729">
    <property type="term" value="F:mRNA binding"/>
    <property type="evidence" value="ECO:0007669"/>
    <property type="project" value="InterPro"/>
</dbReference>
<protein>
    <recommendedName>
        <fullName evidence="5">LUC7-domain-containing protein</fullName>
    </recommendedName>
</protein>
<name>A0A4P9Y2L6_9FUNG</name>
<dbReference type="EMBL" id="KZ988131">
    <property type="protein sequence ID" value="RKP13023.1"/>
    <property type="molecule type" value="Genomic_DNA"/>
</dbReference>
<proteinExistence type="inferred from homology"/>
<keyword evidence="4" id="KW-1185">Reference proteome</keyword>
<evidence type="ECO:0000313" key="4">
    <source>
        <dbReference type="Proteomes" id="UP000267251"/>
    </source>
</evidence>
<evidence type="ECO:0008006" key="5">
    <source>
        <dbReference type="Google" id="ProtNLM"/>
    </source>
</evidence>
<dbReference type="AlphaFoldDB" id="A0A4P9Y2L6"/>
<comment type="similarity">
    <text evidence="1">Belongs to the Luc7 family.</text>
</comment>
<accession>A0A4P9Y2L6</accession>
<dbReference type="Proteomes" id="UP000267251">
    <property type="component" value="Unassembled WGS sequence"/>
</dbReference>
<evidence type="ECO:0000256" key="2">
    <source>
        <dbReference type="SAM" id="Coils"/>
    </source>
</evidence>
<evidence type="ECO:0000313" key="3">
    <source>
        <dbReference type="EMBL" id="RKP13023.1"/>
    </source>
</evidence>
<dbReference type="Pfam" id="PF03194">
    <property type="entry name" value="LUC7"/>
    <property type="match status" value="1"/>
</dbReference>
<dbReference type="PANTHER" id="PTHR12375">
    <property type="entry name" value="RNA-BINDING PROTEIN LUC7-RELATED"/>
    <property type="match status" value="1"/>
</dbReference>
<dbReference type="GO" id="GO:0005685">
    <property type="term" value="C:U1 snRNP"/>
    <property type="evidence" value="ECO:0007669"/>
    <property type="project" value="InterPro"/>
</dbReference>
<dbReference type="InterPro" id="IPR004882">
    <property type="entry name" value="Luc7-rel"/>
</dbReference>
<organism evidence="3 4">
    <name type="scientific">Piptocephalis cylindrospora</name>
    <dbReference type="NCBI Taxonomy" id="1907219"/>
    <lineage>
        <taxon>Eukaryota</taxon>
        <taxon>Fungi</taxon>
        <taxon>Fungi incertae sedis</taxon>
        <taxon>Zoopagomycota</taxon>
        <taxon>Zoopagomycotina</taxon>
        <taxon>Zoopagomycetes</taxon>
        <taxon>Zoopagales</taxon>
        <taxon>Piptocephalidaceae</taxon>
        <taxon>Piptocephalis</taxon>
    </lineage>
</organism>
<evidence type="ECO:0000256" key="1">
    <source>
        <dbReference type="ARBA" id="ARBA00005655"/>
    </source>
</evidence>
<gene>
    <name evidence="3" type="ORF">BJ684DRAFT_5521</name>
</gene>
<dbReference type="OrthoDB" id="153872at2759"/>
<feature type="coiled-coil region" evidence="2">
    <location>
        <begin position="92"/>
        <end position="145"/>
    </location>
</feature>
<dbReference type="GO" id="GO:0006376">
    <property type="term" value="P:mRNA splice site recognition"/>
    <property type="evidence" value="ECO:0007669"/>
    <property type="project" value="InterPro"/>
</dbReference>